<evidence type="ECO:0000313" key="1">
    <source>
        <dbReference type="EMBL" id="CAG7825124.1"/>
    </source>
</evidence>
<sequence length="217" mass="25182">MFLRNSLPIEDSKFVEKLCCDLGDLISEAYNELLNLLQLKEEEAKSYFRQTKDAAAKEYSNAMQNLFLQNGQAPIEATLLDSYHEKEKFKAVQLLAECFQNTKKKCQGVDEEWLKNVTQELNIDIDQIYQAKLGQNQLRKDNYDSKAQLCLAAIKDNYMKEMKETIARITEEDELTSRQSVVKQESIDNLTKEVQNLVSFEVIQKLLEDLKSFMDNE</sequence>
<dbReference type="AlphaFoldDB" id="A0A8J2LL42"/>
<organism evidence="1 2">
    <name type="scientific">Allacma fusca</name>
    <dbReference type="NCBI Taxonomy" id="39272"/>
    <lineage>
        <taxon>Eukaryota</taxon>
        <taxon>Metazoa</taxon>
        <taxon>Ecdysozoa</taxon>
        <taxon>Arthropoda</taxon>
        <taxon>Hexapoda</taxon>
        <taxon>Collembola</taxon>
        <taxon>Symphypleona</taxon>
        <taxon>Sminthuridae</taxon>
        <taxon>Allacma</taxon>
    </lineage>
</organism>
<protein>
    <submittedName>
        <fullName evidence="1">Uncharacterized protein</fullName>
    </submittedName>
</protein>
<name>A0A8J2LL42_9HEXA</name>
<gene>
    <name evidence="1" type="ORF">AFUS01_LOCUS35248</name>
</gene>
<evidence type="ECO:0000313" key="2">
    <source>
        <dbReference type="Proteomes" id="UP000708208"/>
    </source>
</evidence>
<dbReference type="Proteomes" id="UP000708208">
    <property type="component" value="Unassembled WGS sequence"/>
</dbReference>
<reference evidence="1" key="1">
    <citation type="submission" date="2021-06" db="EMBL/GenBank/DDBJ databases">
        <authorList>
            <person name="Hodson N. C."/>
            <person name="Mongue J. A."/>
            <person name="Jaron S. K."/>
        </authorList>
    </citation>
    <scope>NUCLEOTIDE SEQUENCE</scope>
</reference>
<proteinExistence type="predicted"/>
<feature type="non-terminal residue" evidence="1">
    <location>
        <position position="217"/>
    </location>
</feature>
<comment type="caution">
    <text evidence="1">The sequence shown here is derived from an EMBL/GenBank/DDBJ whole genome shotgun (WGS) entry which is preliminary data.</text>
</comment>
<accession>A0A8J2LL42</accession>
<dbReference type="EMBL" id="CAJVCH010535099">
    <property type="protein sequence ID" value="CAG7825124.1"/>
    <property type="molecule type" value="Genomic_DNA"/>
</dbReference>
<keyword evidence="2" id="KW-1185">Reference proteome</keyword>